<comment type="caution">
    <text evidence="3">The sequence shown here is derived from an EMBL/GenBank/DDBJ whole genome shotgun (WGS) entry which is preliminary data.</text>
</comment>
<dbReference type="Gene3D" id="1.20.5.1700">
    <property type="match status" value="1"/>
</dbReference>
<keyword evidence="2" id="KW-0732">Signal</keyword>
<feature type="signal peptide" evidence="2">
    <location>
        <begin position="1"/>
        <end position="22"/>
    </location>
</feature>
<accession>A0A7L4UTA7</accession>
<feature type="chain" id="PRO_5029800925" evidence="2">
    <location>
        <begin position="23"/>
        <end position="1086"/>
    </location>
</feature>
<keyword evidence="1" id="KW-0175">Coiled coil</keyword>
<proteinExistence type="predicted"/>
<sequence>MKKSLFFKIVMLLTVVVLTVNCKDYDDDIDSLQNQINALKSDLSADFEAKMDAKISTLQAEIDALQSDMANAATAEDIEAAKQEIMDKVVTLEMFNEFKDDVMAQLEAATNTDELDAVVTDVNSLEGRVAALEALLKIKEDGTFDGLQELEDNIAANEASIKALIDGGIDEDKFNELLEEMGLNISELGQGLTSLVYYPETYVNGVEAIVFRPVVFRAETTDNWQNDECNPSEPPAPGCLDNIGTSVSMAGAENQTFTMQLLSAATTVAYNVNASNIDVSKLDTENLMVTSHVAKMYTNSNVSIYTKAGGAEDAVENNPFTAKFVDMMDGKMHVSLDIDYTAFENAYGNDFNLEDYFTGVVGNGSESENGDKNIVLALQVPAGETATGTSSYVTSDYTLATVQPIYGIDIAKPNNNDCLRYSDYIDGPSTDDQTQNVPGGYDFDWAGVENAKYLGDGINLYDDASNLKPKDARIVDLVEGETLDLHTVVKAIGGSERFPDSKDDCVDVDVEKYGFEWEFSLLDGNDDPIEYILENNNTDQQQFITLNEETGEVKARVFSQDPNGAAVDRTPIVRVRLIDPENPTCFISQAFIKILIGEEEEERPDDVIIGLEQAEYVVGCNEEDTFTQMFTVQQVNEQIYNELGLSKQRFHEKYPEFEHVNGLGTVEVIEDTEDGQTTYLPKWTVNACAMYAEFVDKCGENSESAILTATGRYFNDAGEQVIVKFSVLAKLADNMNLEPADLYAKYWHENFTYIEHHSQKPRSVNDSDVNNFTYTTDINGAFVNQNTTPSAFDNMEYEYIFAPATEQISGAKYRDGSDIIITIENDGKELRANGELVATITDHEALNAGSGTFDPLDPQSSDFLTYEKNDMANYLLNKANNGENYFMWARLQIKAQCTCPDAPETFVKINGNDGFNVRFLRPIDVNSTSTEKFIDGVDQGKFGSIVDIFKAVGLADWRKDTFAENDNYYDFYGVTSITYEEGARWDASGSIEPIPTTVELSWIDRATVASITNGDLNFDGQVVTDTSAANSDEDPDLFRYGGLRYDSNESVVTEDYYLYIPITIIYDRGTIVTREIKILVEATTTN</sequence>
<dbReference type="EMBL" id="QENZ01000003">
    <property type="protein sequence ID" value="PVX52577.1"/>
    <property type="molecule type" value="Genomic_DNA"/>
</dbReference>
<evidence type="ECO:0000313" key="4">
    <source>
        <dbReference type="Proteomes" id="UP000251835"/>
    </source>
</evidence>
<keyword evidence="4" id="KW-1185">Reference proteome</keyword>
<evidence type="ECO:0000256" key="1">
    <source>
        <dbReference type="SAM" id="Coils"/>
    </source>
</evidence>
<dbReference type="RefSeq" id="WP_116496105.1">
    <property type="nucleotide sequence ID" value="NZ_QENZ01000003.1"/>
</dbReference>
<evidence type="ECO:0000313" key="3">
    <source>
        <dbReference type="EMBL" id="PVX52577.1"/>
    </source>
</evidence>
<reference evidence="3 4" key="1">
    <citation type="submission" date="2018-05" db="EMBL/GenBank/DDBJ databases">
        <title>Genomic Encyclopedia of Type Strains, Phase IV (KMG-IV): sequencing the most valuable type-strain genomes for metagenomic binning, comparative biology and taxonomic classification.</title>
        <authorList>
            <person name="Goeker M."/>
        </authorList>
    </citation>
    <scope>NUCLEOTIDE SEQUENCE [LARGE SCALE GENOMIC DNA]</scope>
    <source>
        <strain evidence="3 4">DSM 28579</strain>
    </source>
</reference>
<feature type="coiled-coil region" evidence="1">
    <location>
        <begin position="22"/>
        <end position="75"/>
    </location>
</feature>
<dbReference type="AlphaFoldDB" id="A0A7L4UTA7"/>
<organism evidence="3 4">
    <name type="scientific">Balneicella halophila</name>
    <dbReference type="NCBI Taxonomy" id="1537566"/>
    <lineage>
        <taxon>Bacteria</taxon>
        <taxon>Pseudomonadati</taxon>
        <taxon>Bacteroidota</taxon>
        <taxon>Bacteroidia</taxon>
        <taxon>Bacteroidales</taxon>
        <taxon>Balneicellaceae</taxon>
        <taxon>Balneicella</taxon>
    </lineage>
</organism>
<dbReference type="Proteomes" id="UP000251835">
    <property type="component" value="Unassembled WGS sequence"/>
</dbReference>
<name>A0A7L4UTA7_BALHA</name>
<evidence type="ECO:0000256" key="2">
    <source>
        <dbReference type="SAM" id="SignalP"/>
    </source>
</evidence>
<protein>
    <submittedName>
        <fullName evidence="3">Uncharacterized protein</fullName>
    </submittedName>
</protein>
<gene>
    <name evidence="3" type="ORF">C7377_0904</name>
</gene>
<dbReference type="OrthoDB" id="1099207at2"/>